<reference evidence="4" key="1">
    <citation type="submission" date="2015-09" db="EMBL/GenBank/DDBJ databases">
        <title>Scylla olivacea transcriptome.</title>
        <authorList>
            <person name="Ikhwanuddin M."/>
        </authorList>
    </citation>
    <scope>NUCLEOTIDE SEQUENCE</scope>
</reference>
<dbReference type="AlphaFoldDB" id="A0A0P4WTM1"/>
<dbReference type="Pfam" id="PF01607">
    <property type="entry name" value="CBM_14"/>
    <property type="match status" value="1"/>
</dbReference>
<dbReference type="Gene3D" id="2.170.140.10">
    <property type="entry name" value="Chitin binding domain"/>
    <property type="match status" value="1"/>
</dbReference>
<dbReference type="EMBL" id="GDRN01061402">
    <property type="protein sequence ID" value="JAI65211.1"/>
    <property type="molecule type" value="Transcribed_RNA"/>
</dbReference>
<feature type="domain" description="Chitin-binding type-2" evidence="2">
    <location>
        <begin position="1"/>
        <end position="43"/>
    </location>
</feature>
<dbReference type="Pfam" id="PF01549">
    <property type="entry name" value="ShK"/>
    <property type="match status" value="1"/>
</dbReference>
<dbReference type="PROSITE" id="PS51670">
    <property type="entry name" value="SHKT"/>
    <property type="match status" value="1"/>
</dbReference>
<name>A0A0P4WTM1_SCYOL</name>
<accession>A0A0P4WTM1</accession>
<evidence type="ECO:0008006" key="5">
    <source>
        <dbReference type="Google" id="ProtNLM"/>
    </source>
</evidence>
<organism evidence="4">
    <name type="scientific">Scylla olivacea</name>
    <name type="common">Orange mud crab</name>
    <name type="synonym">Cancer olivacea</name>
    <dbReference type="NCBI Taxonomy" id="85551"/>
    <lineage>
        <taxon>Eukaryota</taxon>
        <taxon>Metazoa</taxon>
        <taxon>Ecdysozoa</taxon>
        <taxon>Arthropoda</taxon>
        <taxon>Crustacea</taxon>
        <taxon>Multicrustacea</taxon>
        <taxon>Malacostraca</taxon>
        <taxon>Eumalacostraca</taxon>
        <taxon>Eucarida</taxon>
        <taxon>Decapoda</taxon>
        <taxon>Pleocyemata</taxon>
        <taxon>Brachyura</taxon>
        <taxon>Eubrachyura</taxon>
        <taxon>Portunoidea</taxon>
        <taxon>Portunidae</taxon>
        <taxon>Portuninae</taxon>
        <taxon>Scylla</taxon>
    </lineage>
</organism>
<proteinExistence type="predicted"/>
<evidence type="ECO:0000256" key="1">
    <source>
        <dbReference type="PROSITE-ProRule" id="PRU01005"/>
    </source>
</evidence>
<sequence length="119" mass="13112">MLEMNVYFTGENGKAVKHYCSSGLLFNRDTSQCDLAINVDCSEGAWEVGSFTETVCVDHRSDCDVFVKEGGCTCQGDVCDWQTFVLHNCPKSCGNSKGSLPIRLSPSMTIQATQKKRML</sequence>
<comment type="caution">
    <text evidence="1">Lacks conserved residue(s) required for the propagation of feature annotation.</text>
</comment>
<dbReference type="PROSITE" id="PS50940">
    <property type="entry name" value="CHIT_BIND_II"/>
    <property type="match status" value="1"/>
</dbReference>
<protein>
    <recommendedName>
        <fullName evidence="5">Chitin-binding type-2 domain-containing protein</fullName>
    </recommendedName>
</protein>
<dbReference type="InterPro" id="IPR036508">
    <property type="entry name" value="Chitin-bd_dom_sf"/>
</dbReference>
<feature type="domain" description="ShKT" evidence="3">
    <location>
        <begin position="56"/>
        <end position="98"/>
    </location>
</feature>
<dbReference type="GO" id="GO:0005576">
    <property type="term" value="C:extracellular region"/>
    <property type="evidence" value="ECO:0007669"/>
    <property type="project" value="InterPro"/>
</dbReference>
<evidence type="ECO:0000259" key="2">
    <source>
        <dbReference type="PROSITE" id="PS50940"/>
    </source>
</evidence>
<dbReference type="InterPro" id="IPR002557">
    <property type="entry name" value="Chitin-bd_dom"/>
</dbReference>
<dbReference type="InterPro" id="IPR003582">
    <property type="entry name" value="ShKT_dom"/>
</dbReference>
<dbReference type="SUPFAM" id="SSF57625">
    <property type="entry name" value="Invertebrate chitin-binding proteins"/>
    <property type="match status" value="1"/>
</dbReference>
<dbReference type="GO" id="GO:0008061">
    <property type="term" value="F:chitin binding"/>
    <property type="evidence" value="ECO:0007669"/>
    <property type="project" value="InterPro"/>
</dbReference>
<evidence type="ECO:0000259" key="3">
    <source>
        <dbReference type="PROSITE" id="PS51670"/>
    </source>
</evidence>
<evidence type="ECO:0000313" key="4">
    <source>
        <dbReference type="EMBL" id="JAI65211.1"/>
    </source>
</evidence>